<evidence type="ECO:0000313" key="2">
    <source>
        <dbReference type="EMBL" id="MBD8870006.1"/>
    </source>
</evidence>
<feature type="signal peptide" evidence="1">
    <location>
        <begin position="1"/>
        <end position="25"/>
    </location>
</feature>
<comment type="caution">
    <text evidence="2">The sequence shown here is derived from an EMBL/GenBank/DDBJ whole genome shotgun (WGS) entry which is preliminary data.</text>
</comment>
<feature type="chain" id="PRO_5037749134" description="Amidase" evidence="1">
    <location>
        <begin position="26"/>
        <end position="291"/>
    </location>
</feature>
<sequence>MSRPRTTPSLAITAVALVVALLVSAAPAAAKRPQPGPDVGPRAMWVWDRPSARSLVSFAEGQGVQDLFVSTPFDLAGSPSLGWYRDLEKRAARAGLRLHALGSETTWIDDPAAALAWQRSSLSTGIFDGVHLDVEPWLHPRWVADRDGVVADHLLLLETLVADTGFPVEVDIAFWLDQVPAPGGSLDEAILARVDAVTVMSYRDTATGEDSITAVGQSALDAAARAGRPARLAVETNDLGSGPVAEKQTFHGSTRRAMAEVLAVVDEVEADHPAYAGIAVHDRAGWAGMRR</sequence>
<dbReference type="RefSeq" id="WP_192143252.1">
    <property type="nucleotide sequence ID" value="NZ_JACYXZ010000003.1"/>
</dbReference>
<proteinExistence type="predicted"/>
<accession>A0A927K508</accession>
<dbReference type="AlphaFoldDB" id="A0A927K508"/>
<name>A0A927K508_9ACTN</name>
<dbReference type="EMBL" id="JACYXZ010000003">
    <property type="protein sequence ID" value="MBD8870006.1"/>
    <property type="molecule type" value="Genomic_DNA"/>
</dbReference>
<evidence type="ECO:0008006" key="4">
    <source>
        <dbReference type="Google" id="ProtNLM"/>
    </source>
</evidence>
<organism evidence="2 3">
    <name type="scientific">Nocardioides donggukensis</name>
    <dbReference type="NCBI Taxonomy" id="2774019"/>
    <lineage>
        <taxon>Bacteria</taxon>
        <taxon>Bacillati</taxon>
        <taxon>Actinomycetota</taxon>
        <taxon>Actinomycetes</taxon>
        <taxon>Propionibacteriales</taxon>
        <taxon>Nocardioidaceae</taxon>
        <taxon>Nocardioides</taxon>
    </lineage>
</organism>
<reference evidence="2" key="1">
    <citation type="submission" date="2020-09" db="EMBL/GenBank/DDBJ databases">
        <title>Nocardioides sp. strain MJB4 16S ribosomal RNA gene Genome sequencing and assembly.</title>
        <authorList>
            <person name="Kim I."/>
        </authorList>
    </citation>
    <scope>NUCLEOTIDE SEQUENCE</scope>
    <source>
        <strain evidence="2">MJB4</strain>
    </source>
</reference>
<evidence type="ECO:0000313" key="3">
    <source>
        <dbReference type="Proteomes" id="UP000616839"/>
    </source>
</evidence>
<protein>
    <recommendedName>
        <fullName evidence="4">Amidase</fullName>
    </recommendedName>
</protein>
<gene>
    <name evidence="2" type="ORF">IE331_10270</name>
</gene>
<keyword evidence="3" id="KW-1185">Reference proteome</keyword>
<keyword evidence="1" id="KW-0732">Signal</keyword>
<dbReference type="Proteomes" id="UP000616839">
    <property type="component" value="Unassembled WGS sequence"/>
</dbReference>
<evidence type="ECO:0000256" key="1">
    <source>
        <dbReference type="SAM" id="SignalP"/>
    </source>
</evidence>